<keyword evidence="7 9" id="KW-0472">Membrane</keyword>
<feature type="domain" description="CNNM transmembrane" evidence="11">
    <location>
        <begin position="1"/>
        <end position="199"/>
    </location>
</feature>
<dbReference type="RefSeq" id="WP_106305718.1">
    <property type="nucleotide sequence ID" value="NZ_PVWO01000165.1"/>
</dbReference>
<dbReference type="InterPro" id="IPR002550">
    <property type="entry name" value="CNNM"/>
</dbReference>
<dbReference type="CDD" id="cd04590">
    <property type="entry name" value="CBS_pair_CorC_HlyC_assoc"/>
    <property type="match status" value="1"/>
</dbReference>
<feature type="domain" description="CBS" evidence="10">
    <location>
        <begin position="218"/>
        <end position="277"/>
    </location>
</feature>
<dbReference type="GO" id="GO:0050660">
    <property type="term" value="F:flavin adenine dinucleotide binding"/>
    <property type="evidence" value="ECO:0007669"/>
    <property type="project" value="InterPro"/>
</dbReference>
<accession>A0A2T1GE15</accession>
<name>A0A2T1GE15_9CYAN</name>
<evidence type="ECO:0000256" key="5">
    <source>
        <dbReference type="ARBA" id="ARBA00022989"/>
    </source>
</evidence>
<evidence type="ECO:0000256" key="9">
    <source>
        <dbReference type="PROSITE-ProRule" id="PRU01193"/>
    </source>
</evidence>
<dbReference type="InterPro" id="IPR016169">
    <property type="entry name" value="FAD-bd_PCMH_sub2"/>
</dbReference>
<dbReference type="InterPro" id="IPR046342">
    <property type="entry name" value="CBS_dom_sf"/>
</dbReference>
<dbReference type="EMBL" id="PVWO01000165">
    <property type="protein sequence ID" value="PSB55766.1"/>
    <property type="molecule type" value="Genomic_DNA"/>
</dbReference>
<gene>
    <name evidence="12" type="ORF">C7B77_13980</name>
</gene>
<dbReference type="SUPFAM" id="SSF56176">
    <property type="entry name" value="FAD-binding/transporter-associated domain-like"/>
    <property type="match status" value="1"/>
</dbReference>
<keyword evidence="3 9" id="KW-0812">Transmembrane</keyword>
<evidence type="ECO:0000313" key="12">
    <source>
        <dbReference type="EMBL" id="PSB55766.1"/>
    </source>
</evidence>
<evidence type="ECO:0000256" key="7">
    <source>
        <dbReference type="ARBA" id="ARBA00023136"/>
    </source>
</evidence>
<dbReference type="GO" id="GO:0005886">
    <property type="term" value="C:plasma membrane"/>
    <property type="evidence" value="ECO:0007669"/>
    <property type="project" value="TreeGrafter"/>
</dbReference>
<keyword evidence="6 8" id="KW-0129">CBS domain</keyword>
<evidence type="ECO:0000256" key="2">
    <source>
        <dbReference type="ARBA" id="ARBA00006337"/>
    </source>
</evidence>
<proteinExistence type="inferred from homology"/>
<dbReference type="OrthoDB" id="9798188at2"/>
<dbReference type="Proteomes" id="UP000238937">
    <property type="component" value="Unassembled WGS sequence"/>
</dbReference>
<sequence>MSPTAELLLVFVLILLNALFVMSEMAIVSARKVRLQALADRGDRRAGIALGLAMTPDRFLPTVQVGITLMAILSGARGESAISRILTPPLAQVLPREYSEPIASVLAIVLLTYLTLIVGELVPKQIALNSPETIASFLSRPIDLLARITTPLIYVLGHSTNFVVKLLGIKRSSQPEVTEEEIKVMIEQGTETGMFEESEQDMVEGVLSLGDLKIGALMTPRPDITWIDIDDQIGITRQKIIDSDYSRLPVCEGELDRVLGVVHVADLLSQTLKGEEINLTASLSQPLFIPESTRGLKVLEQFKKFGTHIAMVVDEYGVIQGLVTMHDLFEEIFGDITDFNEEPEEPQIIQRDDGSWLLDGMLSIEELLEQFSIPESAIDRGNYHTLGGFAIMQLGKIPISGEHFEWRKLRFEIVDMDGKRVDKVLVKFSENDEEIEEVERD</sequence>
<dbReference type="Gene3D" id="3.10.580.10">
    <property type="entry name" value="CBS-domain"/>
    <property type="match status" value="1"/>
</dbReference>
<dbReference type="InterPro" id="IPR005170">
    <property type="entry name" value="Transptr-assoc_dom"/>
</dbReference>
<evidence type="ECO:0000313" key="13">
    <source>
        <dbReference type="Proteomes" id="UP000238937"/>
    </source>
</evidence>
<dbReference type="PROSITE" id="PS51846">
    <property type="entry name" value="CNNM"/>
    <property type="match status" value="1"/>
</dbReference>
<protein>
    <recommendedName>
        <fullName evidence="14">HlyC/CorC family transporter</fullName>
    </recommendedName>
</protein>
<dbReference type="Pfam" id="PF03471">
    <property type="entry name" value="CorC_HlyC"/>
    <property type="match status" value="1"/>
</dbReference>
<comment type="subcellular location">
    <subcellularLocation>
        <location evidence="1">Membrane</location>
        <topology evidence="1">Multi-pass membrane protein</topology>
    </subcellularLocation>
</comment>
<organism evidence="12 13">
    <name type="scientific">Chamaesiphon polymorphus CCALA 037</name>
    <dbReference type="NCBI Taxonomy" id="2107692"/>
    <lineage>
        <taxon>Bacteria</taxon>
        <taxon>Bacillati</taxon>
        <taxon>Cyanobacteriota</taxon>
        <taxon>Cyanophyceae</taxon>
        <taxon>Gomontiellales</taxon>
        <taxon>Chamaesiphonaceae</taxon>
        <taxon>Chamaesiphon</taxon>
    </lineage>
</organism>
<dbReference type="FunFam" id="3.10.580.10:FF:000002">
    <property type="entry name" value="Magnesium/cobalt efflux protein CorC"/>
    <property type="match status" value="1"/>
</dbReference>
<dbReference type="PANTHER" id="PTHR22777:SF17">
    <property type="entry name" value="UPF0053 PROTEIN SLL0260"/>
    <property type="match status" value="1"/>
</dbReference>
<evidence type="ECO:0000256" key="4">
    <source>
        <dbReference type="ARBA" id="ARBA00022737"/>
    </source>
</evidence>
<keyword evidence="4" id="KW-0677">Repeat</keyword>
<evidence type="ECO:0008006" key="14">
    <source>
        <dbReference type="Google" id="ProtNLM"/>
    </source>
</evidence>
<evidence type="ECO:0000259" key="11">
    <source>
        <dbReference type="PROSITE" id="PS51846"/>
    </source>
</evidence>
<keyword evidence="5 9" id="KW-1133">Transmembrane helix</keyword>
<dbReference type="PROSITE" id="PS51371">
    <property type="entry name" value="CBS"/>
    <property type="match status" value="2"/>
</dbReference>
<evidence type="ECO:0000256" key="8">
    <source>
        <dbReference type="PROSITE-ProRule" id="PRU00703"/>
    </source>
</evidence>
<dbReference type="Gene3D" id="3.30.465.10">
    <property type="match status" value="1"/>
</dbReference>
<dbReference type="Pfam" id="PF01595">
    <property type="entry name" value="CNNM"/>
    <property type="match status" value="1"/>
</dbReference>
<dbReference type="InterPro" id="IPR044751">
    <property type="entry name" value="Ion_transp-like_CBS"/>
</dbReference>
<evidence type="ECO:0000259" key="10">
    <source>
        <dbReference type="PROSITE" id="PS51371"/>
    </source>
</evidence>
<keyword evidence="13" id="KW-1185">Reference proteome</keyword>
<dbReference type="InterPro" id="IPR000644">
    <property type="entry name" value="CBS_dom"/>
</dbReference>
<dbReference type="AlphaFoldDB" id="A0A2T1GE15"/>
<reference evidence="12 13" key="1">
    <citation type="submission" date="2018-03" db="EMBL/GenBank/DDBJ databases">
        <title>The ancient ancestry and fast evolution of plastids.</title>
        <authorList>
            <person name="Moore K.R."/>
            <person name="Magnabosco C."/>
            <person name="Momper L."/>
            <person name="Gold D.A."/>
            <person name="Bosak T."/>
            <person name="Fournier G.P."/>
        </authorList>
    </citation>
    <scope>NUCLEOTIDE SEQUENCE [LARGE SCALE GENOMIC DNA]</scope>
    <source>
        <strain evidence="12 13">CCALA 037</strain>
    </source>
</reference>
<evidence type="ECO:0000256" key="1">
    <source>
        <dbReference type="ARBA" id="ARBA00004141"/>
    </source>
</evidence>
<comment type="caution">
    <text evidence="12">The sequence shown here is derived from an EMBL/GenBank/DDBJ whole genome shotgun (WGS) entry which is preliminary data.</text>
</comment>
<dbReference type="Pfam" id="PF00571">
    <property type="entry name" value="CBS"/>
    <property type="match status" value="2"/>
</dbReference>
<feature type="domain" description="CBS" evidence="10">
    <location>
        <begin position="279"/>
        <end position="339"/>
    </location>
</feature>
<comment type="similarity">
    <text evidence="2">Belongs to the UPF0053 family.</text>
</comment>
<dbReference type="PANTHER" id="PTHR22777">
    <property type="entry name" value="HEMOLYSIN-RELATED"/>
    <property type="match status" value="1"/>
</dbReference>
<dbReference type="SMART" id="SM01091">
    <property type="entry name" value="CorC_HlyC"/>
    <property type="match status" value="1"/>
</dbReference>
<dbReference type="InterPro" id="IPR036318">
    <property type="entry name" value="FAD-bd_PCMH-like_sf"/>
</dbReference>
<evidence type="ECO:0000256" key="6">
    <source>
        <dbReference type="ARBA" id="ARBA00023122"/>
    </source>
</evidence>
<evidence type="ECO:0000256" key="3">
    <source>
        <dbReference type="ARBA" id="ARBA00022692"/>
    </source>
</evidence>
<dbReference type="SUPFAM" id="SSF54631">
    <property type="entry name" value="CBS-domain pair"/>
    <property type="match status" value="1"/>
</dbReference>